<gene>
    <name evidence="7" type="ORF">HNQ52_002264</name>
</gene>
<dbReference type="InterPro" id="IPR051939">
    <property type="entry name" value="Glycosyltr_41/O-GlcNAc_trsf"/>
</dbReference>
<dbReference type="RefSeq" id="WP_183961273.1">
    <property type="nucleotide sequence ID" value="NZ_JACHHP010000004.1"/>
</dbReference>
<comment type="caution">
    <text evidence="7">The sequence shown here is derived from an EMBL/GenBank/DDBJ whole genome shotgun (WGS) entry which is preliminary data.</text>
</comment>
<dbReference type="PANTHER" id="PTHR44835:SF1">
    <property type="entry name" value="PROTEIN O-GLCNAC TRANSFERASE"/>
    <property type="match status" value="1"/>
</dbReference>
<evidence type="ECO:0000256" key="4">
    <source>
        <dbReference type="ARBA" id="ARBA00022737"/>
    </source>
</evidence>
<protein>
    <submittedName>
        <fullName evidence="7">Putative O-linked N-acetylglucosamine transferase (SPINDLY family)</fullName>
    </submittedName>
</protein>
<name>A0A7W8D699_9GAMM</name>
<evidence type="ECO:0000256" key="5">
    <source>
        <dbReference type="ARBA" id="ARBA00022803"/>
    </source>
</evidence>
<dbReference type="Gene3D" id="3.40.50.11380">
    <property type="match status" value="1"/>
</dbReference>
<reference evidence="7 8" key="1">
    <citation type="submission" date="2020-08" db="EMBL/GenBank/DDBJ databases">
        <title>Genomic Encyclopedia of Type Strains, Phase IV (KMG-IV): sequencing the most valuable type-strain genomes for metagenomic binning, comparative biology and taxonomic classification.</title>
        <authorList>
            <person name="Goeker M."/>
        </authorList>
    </citation>
    <scope>NUCLEOTIDE SEQUENCE [LARGE SCALE GENOMIC DNA]</scope>
    <source>
        <strain evidence="7 8">DSM 24163</strain>
    </source>
</reference>
<dbReference type="Proteomes" id="UP000521199">
    <property type="component" value="Unassembled WGS sequence"/>
</dbReference>
<dbReference type="InterPro" id="IPR029489">
    <property type="entry name" value="OGT/SEC/SPY_C"/>
</dbReference>
<evidence type="ECO:0000313" key="7">
    <source>
        <dbReference type="EMBL" id="MBB5208714.1"/>
    </source>
</evidence>
<comment type="pathway">
    <text evidence="1">Protein modification; protein glycosylation.</text>
</comment>
<feature type="domain" description="O-GlcNAc transferase C-terminal" evidence="6">
    <location>
        <begin position="345"/>
        <end position="499"/>
    </location>
</feature>
<accession>A0A7W8D699</accession>
<dbReference type="AlphaFoldDB" id="A0A7W8D699"/>
<keyword evidence="2" id="KW-0328">Glycosyltransferase</keyword>
<keyword evidence="3 7" id="KW-0808">Transferase</keyword>
<sequence>MSQGTSDIAASAPDALDAGRPGAAEAAALAEAEANPSPARWMDVALEAFSAYRFDAGHAAVARALTLDPDALMARWAAFQFPRAAAPATATDADAFVARWSAGLAEFEALDFDDPRWAAQVWSCIGQCTAFYLHYVTDAIAEQARYGALVHRMMAALSPSPALSAPRMRARRRIVFVSAYLREHTVARLFLPLFARLDPASFDVHGIALGGAPDALVHDLPPHVTLHRANVPADIWRDHLRRLAPDVIVYLDIGMHPVSQALAALRLAPVQAVLWGHPVTTGLPTIDWVLSPDAMEPTDGASHYTERLFRLPGLGHALRRSPPPAAVASTLRRAPGNIELLCPQSVYKLLPGHDALFARILARLPRARLHLIAHEQAHVREWLAARMAPTLAAHGVDPVGVVLHPMLPLPEYLALARDCDLGLDSVGWSGGMSSIDLLSQGLPIVTVAGRLMRSRQTAALLQRLGAPELVAINEEDYVERAVALANDTPRRDALAARLRENAPRLYQNDDAAAGLAEFLATVQATG</sequence>
<dbReference type="Pfam" id="PF13844">
    <property type="entry name" value="Glyco_transf_41"/>
    <property type="match status" value="1"/>
</dbReference>
<keyword evidence="8" id="KW-1185">Reference proteome</keyword>
<dbReference type="EMBL" id="JACHHP010000004">
    <property type="protein sequence ID" value="MBB5208714.1"/>
    <property type="molecule type" value="Genomic_DNA"/>
</dbReference>
<organism evidence="7 8">
    <name type="scientific">Chiayiivirga flava</name>
    <dbReference type="NCBI Taxonomy" id="659595"/>
    <lineage>
        <taxon>Bacteria</taxon>
        <taxon>Pseudomonadati</taxon>
        <taxon>Pseudomonadota</taxon>
        <taxon>Gammaproteobacteria</taxon>
        <taxon>Lysobacterales</taxon>
        <taxon>Lysobacteraceae</taxon>
        <taxon>Chiayiivirga</taxon>
    </lineage>
</organism>
<dbReference type="PANTHER" id="PTHR44835">
    <property type="entry name" value="UDP-N-ACETYLGLUCOSAMINE--PEPTIDE N-ACETYLGLUCOSAMINYLTRANSFERASE SPINDLY-RELATED"/>
    <property type="match status" value="1"/>
</dbReference>
<dbReference type="GO" id="GO:0016757">
    <property type="term" value="F:glycosyltransferase activity"/>
    <property type="evidence" value="ECO:0007669"/>
    <property type="project" value="UniProtKB-KW"/>
</dbReference>
<evidence type="ECO:0000313" key="8">
    <source>
        <dbReference type="Proteomes" id="UP000521199"/>
    </source>
</evidence>
<evidence type="ECO:0000256" key="2">
    <source>
        <dbReference type="ARBA" id="ARBA00022676"/>
    </source>
</evidence>
<evidence type="ECO:0000256" key="3">
    <source>
        <dbReference type="ARBA" id="ARBA00022679"/>
    </source>
</evidence>
<evidence type="ECO:0000259" key="6">
    <source>
        <dbReference type="Pfam" id="PF13844"/>
    </source>
</evidence>
<keyword evidence="4" id="KW-0677">Repeat</keyword>
<dbReference type="SUPFAM" id="SSF53756">
    <property type="entry name" value="UDP-Glycosyltransferase/glycogen phosphorylase"/>
    <property type="match status" value="1"/>
</dbReference>
<dbReference type="Gene3D" id="3.40.50.2000">
    <property type="entry name" value="Glycogen Phosphorylase B"/>
    <property type="match status" value="1"/>
</dbReference>
<proteinExistence type="predicted"/>
<keyword evidence="5" id="KW-0802">TPR repeat</keyword>
<evidence type="ECO:0000256" key="1">
    <source>
        <dbReference type="ARBA" id="ARBA00004922"/>
    </source>
</evidence>